<dbReference type="EMBL" id="JAVRQU010000012">
    <property type="protein sequence ID" value="KAK5696727.1"/>
    <property type="molecule type" value="Genomic_DNA"/>
</dbReference>
<organism evidence="2 3">
    <name type="scientific">Elasticomyces elasticus</name>
    <dbReference type="NCBI Taxonomy" id="574655"/>
    <lineage>
        <taxon>Eukaryota</taxon>
        <taxon>Fungi</taxon>
        <taxon>Dikarya</taxon>
        <taxon>Ascomycota</taxon>
        <taxon>Pezizomycotina</taxon>
        <taxon>Dothideomycetes</taxon>
        <taxon>Dothideomycetidae</taxon>
        <taxon>Mycosphaerellales</taxon>
        <taxon>Teratosphaeriaceae</taxon>
        <taxon>Elasticomyces</taxon>
    </lineage>
</organism>
<dbReference type="AlphaFoldDB" id="A0AAN7W5V9"/>
<evidence type="ECO:0000256" key="1">
    <source>
        <dbReference type="SAM" id="MobiDB-lite"/>
    </source>
</evidence>
<reference evidence="2" key="1">
    <citation type="submission" date="2023-08" db="EMBL/GenBank/DDBJ databases">
        <title>Black Yeasts Isolated from many extreme environments.</title>
        <authorList>
            <person name="Coleine C."/>
            <person name="Stajich J.E."/>
            <person name="Selbmann L."/>
        </authorList>
    </citation>
    <scope>NUCLEOTIDE SEQUENCE</scope>
    <source>
        <strain evidence="2">CCFEE 5810</strain>
    </source>
</reference>
<sequence length="197" mass="22419">MNSSLYASAQHTEAESRAISLYLQMGFLNHTHQYHALRHLVWRHLEVRANANKVDTNKLGEQHLIDAADHFMETYEQRLWPRDLDKASLLQHLNHPGGDPGNGHHDKTTSVISDERRQDMSEMGKEPVQYELRRMSELAGLVTKYMEIVKDAEEPDTGLTQRELLRCVLAGVDYVGNGQTMAGVPDLSEEERMLQAS</sequence>
<comment type="caution">
    <text evidence="2">The sequence shown here is derived from an EMBL/GenBank/DDBJ whole genome shotgun (WGS) entry which is preliminary data.</text>
</comment>
<gene>
    <name evidence="2" type="ORF">LTR97_008031</name>
</gene>
<accession>A0AAN7W5V9</accession>
<name>A0AAN7W5V9_9PEZI</name>
<proteinExistence type="predicted"/>
<dbReference type="Proteomes" id="UP001310594">
    <property type="component" value="Unassembled WGS sequence"/>
</dbReference>
<evidence type="ECO:0000313" key="2">
    <source>
        <dbReference type="EMBL" id="KAK5696727.1"/>
    </source>
</evidence>
<evidence type="ECO:0000313" key="3">
    <source>
        <dbReference type="Proteomes" id="UP001310594"/>
    </source>
</evidence>
<protein>
    <submittedName>
        <fullName evidence="2">Uncharacterized protein</fullName>
    </submittedName>
</protein>
<feature type="compositionally biased region" description="Basic and acidic residues" evidence="1">
    <location>
        <begin position="102"/>
        <end position="123"/>
    </location>
</feature>
<feature type="region of interest" description="Disordered" evidence="1">
    <location>
        <begin position="90"/>
        <end position="123"/>
    </location>
</feature>